<dbReference type="EMBL" id="BK015255">
    <property type="protein sequence ID" value="DAD98203.1"/>
    <property type="molecule type" value="Genomic_DNA"/>
</dbReference>
<protein>
    <submittedName>
        <fullName evidence="1">Uncharacterized protein</fullName>
    </submittedName>
</protein>
<name>A0A8S5NW42_9CAUD</name>
<reference evidence="1" key="1">
    <citation type="journal article" date="2021" name="Proc. Natl. Acad. Sci. U.S.A.">
        <title>A Catalog of Tens of Thousands of Viruses from Human Metagenomes Reveals Hidden Associations with Chronic Diseases.</title>
        <authorList>
            <person name="Tisza M.J."/>
            <person name="Buck C.B."/>
        </authorList>
    </citation>
    <scope>NUCLEOTIDE SEQUENCE</scope>
    <source>
        <strain evidence="1">Cte5Z19</strain>
    </source>
</reference>
<organism evidence="1">
    <name type="scientific">Myoviridae sp. cte5Z19</name>
    <dbReference type="NCBI Taxonomy" id="2825145"/>
    <lineage>
        <taxon>Viruses</taxon>
        <taxon>Duplodnaviria</taxon>
        <taxon>Heunggongvirae</taxon>
        <taxon>Uroviricota</taxon>
        <taxon>Caudoviricetes</taxon>
    </lineage>
</organism>
<accession>A0A8S5NW42</accession>
<sequence length="50" mass="5984">MLLKVRSVYDILISDSYTHVQKNEALKQIVDKIIYDKESDSLKIYFFLCR</sequence>
<proteinExistence type="predicted"/>
<evidence type="ECO:0000313" key="1">
    <source>
        <dbReference type="EMBL" id="DAD98203.1"/>
    </source>
</evidence>